<keyword evidence="3 5" id="KW-0251">Elongation factor</keyword>
<dbReference type="InterPro" id="IPR001816">
    <property type="entry name" value="Transl_elong_EFTs/EF1B"/>
</dbReference>
<dbReference type="InterPro" id="IPR009060">
    <property type="entry name" value="UBA-like_sf"/>
</dbReference>
<dbReference type="EMBL" id="JAGQNY010000004">
    <property type="protein sequence ID" value="MCA9301976.1"/>
    <property type="molecule type" value="Genomic_DNA"/>
</dbReference>
<dbReference type="PROSITE" id="PS01126">
    <property type="entry name" value="EF_TS_1"/>
    <property type="match status" value="1"/>
</dbReference>
<name>A0A955E0N0_UNCKA</name>
<dbReference type="AlphaFoldDB" id="A0A955E0N0"/>
<comment type="function">
    <text evidence="5">Associates with the EF-Tu.GDP complex and induces the exchange of GDP to GTP. It remains bound to the aminoacyl-tRNA.EF-Tu.GTP complex up to the GTP hydrolysis stage on the ribosome.</text>
</comment>
<feature type="domain" description="Translation elongation factor EFTs/EF1B dimerisation" evidence="6">
    <location>
        <begin position="73"/>
        <end position="148"/>
    </location>
</feature>
<proteinExistence type="inferred from homology"/>
<dbReference type="PANTHER" id="PTHR11741:SF0">
    <property type="entry name" value="ELONGATION FACTOR TS, MITOCHONDRIAL"/>
    <property type="match status" value="1"/>
</dbReference>
<evidence type="ECO:0000256" key="2">
    <source>
        <dbReference type="ARBA" id="ARBA00016956"/>
    </source>
</evidence>
<gene>
    <name evidence="5 7" type="primary">tsf</name>
    <name evidence="7" type="ORF">KDA10_01230</name>
</gene>
<dbReference type="GO" id="GO:0003746">
    <property type="term" value="F:translation elongation factor activity"/>
    <property type="evidence" value="ECO:0007669"/>
    <property type="project" value="UniProtKB-UniRule"/>
</dbReference>
<accession>A0A955E0N0</accession>
<protein>
    <recommendedName>
        <fullName evidence="2 5">Elongation factor Ts</fullName>
        <shortName evidence="5">EF-Ts</shortName>
    </recommendedName>
</protein>
<evidence type="ECO:0000313" key="7">
    <source>
        <dbReference type="EMBL" id="MCA9301976.1"/>
    </source>
</evidence>
<evidence type="ECO:0000313" key="8">
    <source>
        <dbReference type="Proteomes" id="UP000714817"/>
    </source>
</evidence>
<dbReference type="HAMAP" id="MF_00050">
    <property type="entry name" value="EF_Ts"/>
    <property type="match status" value="1"/>
</dbReference>
<sequence>MNLDVQTIKKLREETGAGVLEVKQALEKYDGDYEKSKAELMEKGLAKAAKKSERVTRDGSIVSYIHNGAKVGSLVNVACETDFVAKTDDFQKLCREIAMQAATEDYESVEDLLNAEYIRDTSKKIKDLIQETIAKVGENIELKAICRFSVR</sequence>
<dbReference type="GO" id="GO:0005737">
    <property type="term" value="C:cytoplasm"/>
    <property type="evidence" value="ECO:0007669"/>
    <property type="project" value="UniProtKB-SubCell"/>
</dbReference>
<keyword evidence="4 5" id="KW-0648">Protein biosynthesis</keyword>
<dbReference type="Pfam" id="PF00889">
    <property type="entry name" value="EF_TS"/>
    <property type="match status" value="1"/>
</dbReference>
<evidence type="ECO:0000259" key="6">
    <source>
        <dbReference type="Pfam" id="PF00889"/>
    </source>
</evidence>
<evidence type="ECO:0000256" key="3">
    <source>
        <dbReference type="ARBA" id="ARBA00022768"/>
    </source>
</evidence>
<dbReference type="InterPro" id="IPR014039">
    <property type="entry name" value="Transl_elong_EFTs/EF1B_dimer"/>
</dbReference>
<keyword evidence="5" id="KW-0963">Cytoplasm</keyword>
<dbReference type="SUPFAM" id="SSF46934">
    <property type="entry name" value="UBA-like"/>
    <property type="match status" value="1"/>
</dbReference>
<dbReference type="Gene3D" id="3.30.479.20">
    <property type="entry name" value="Elongation factor Ts, dimerisation domain"/>
    <property type="match status" value="1"/>
</dbReference>
<dbReference type="SUPFAM" id="SSF54713">
    <property type="entry name" value="Elongation factor Ts (EF-Ts), dimerisation domain"/>
    <property type="match status" value="1"/>
</dbReference>
<comment type="caution">
    <text evidence="7">The sequence shown here is derived from an EMBL/GenBank/DDBJ whole genome shotgun (WGS) entry which is preliminary data.</text>
</comment>
<evidence type="ECO:0000256" key="1">
    <source>
        <dbReference type="ARBA" id="ARBA00005532"/>
    </source>
</evidence>
<comment type="similarity">
    <text evidence="1 5">Belongs to the EF-Ts family.</text>
</comment>
<dbReference type="InterPro" id="IPR018101">
    <property type="entry name" value="Transl_elong_Ts_CS"/>
</dbReference>
<reference evidence="7" key="1">
    <citation type="submission" date="2020-04" db="EMBL/GenBank/DDBJ databases">
        <authorList>
            <person name="Zhang T."/>
        </authorList>
    </citation>
    <scope>NUCLEOTIDE SEQUENCE</scope>
    <source>
        <strain evidence="7">HKST-UBA80</strain>
    </source>
</reference>
<dbReference type="PANTHER" id="PTHR11741">
    <property type="entry name" value="ELONGATION FACTOR TS"/>
    <property type="match status" value="1"/>
</dbReference>
<organism evidence="7 8">
    <name type="scientific">candidate division WWE3 bacterium</name>
    <dbReference type="NCBI Taxonomy" id="2053526"/>
    <lineage>
        <taxon>Bacteria</taxon>
        <taxon>Katanobacteria</taxon>
    </lineage>
</organism>
<dbReference type="InterPro" id="IPR036402">
    <property type="entry name" value="EF-Ts_dimer_sf"/>
</dbReference>
<comment type="subcellular location">
    <subcellularLocation>
        <location evidence="5">Cytoplasm</location>
    </subcellularLocation>
</comment>
<evidence type="ECO:0000256" key="4">
    <source>
        <dbReference type="ARBA" id="ARBA00022917"/>
    </source>
</evidence>
<dbReference type="FunFam" id="1.10.8.10:FF:000001">
    <property type="entry name" value="Elongation factor Ts"/>
    <property type="match status" value="1"/>
</dbReference>
<evidence type="ECO:0000256" key="5">
    <source>
        <dbReference type="HAMAP-Rule" id="MF_00050"/>
    </source>
</evidence>
<feature type="region of interest" description="Involved in Mg(2+) ion dislocation from EF-Tu" evidence="5">
    <location>
        <begin position="81"/>
        <end position="84"/>
    </location>
</feature>
<dbReference type="NCBIfam" id="TIGR00116">
    <property type="entry name" value="tsf"/>
    <property type="match status" value="1"/>
</dbReference>
<dbReference type="Proteomes" id="UP000714817">
    <property type="component" value="Unassembled WGS sequence"/>
</dbReference>
<reference evidence="7" key="2">
    <citation type="journal article" date="2021" name="Microbiome">
        <title>Successional dynamics and alternative stable states in a saline activated sludge microbial community over 9 years.</title>
        <authorList>
            <person name="Wang Y."/>
            <person name="Ye J."/>
            <person name="Ju F."/>
            <person name="Liu L."/>
            <person name="Boyd J.A."/>
            <person name="Deng Y."/>
            <person name="Parks D.H."/>
            <person name="Jiang X."/>
            <person name="Yin X."/>
            <person name="Woodcroft B.J."/>
            <person name="Tyson G.W."/>
            <person name="Hugenholtz P."/>
            <person name="Polz M.F."/>
            <person name="Zhang T."/>
        </authorList>
    </citation>
    <scope>NUCLEOTIDE SEQUENCE</scope>
    <source>
        <strain evidence="7">HKST-UBA80</strain>
    </source>
</reference>
<dbReference type="Gene3D" id="1.10.8.10">
    <property type="entry name" value="DNA helicase RuvA subunit, C-terminal domain"/>
    <property type="match status" value="1"/>
</dbReference>